<dbReference type="Proteomes" id="UP000184474">
    <property type="component" value="Unassembled WGS sequence"/>
</dbReference>
<evidence type="ECO:0000259" key="1">
    <source>
        <dbReference type="PROSITE" id="PS50943"/>
    </source>
</evidence>
<dbReference type="InterPro" id="IPR001387">
    <property type="entry name" value="Cro/C1-type_HTH"/>
</dbReference>
<dbReference type="AlphaFoldDB" id="A0A1M6VCU6"/>
<dbReference type="Pfam" id="PF01381">
    <property type="entry name" value="HTH_3"/>
    <property type="match status" value="1"/>
</dbReference>
<feature type="domain" description="HTH cro/C1-type" evidence="1">
    <location>
        <begin position="8"/>
        <end position="62"/>
    </location>
</feature>
<evidence type="ECO:0000313" key="2">
    <source>
        <dbReference type="EMBL" id="SHK79357.1"/>
    </source>
</evidence>
<dbReference type="GO" id="GO:0003677">
    <property type="term" value="F:DNA binding"/>
    <property type="evidence" value="ECO:0007669"/>
    <property type="project" value="InterPro"/>
</dbReference>
<dbReference type="EMBL" id="FRAA01000009">
    <property type="protein sequence ID" value="SHK79357.1"/>
    <property type="molecule type" value="Genomic_DNA"/>
</dbReference>
<accession>A0A1M6VCU6</accession>
<name>A0A1M6VCU6_REIAG</name>
<keyword evidence="3" id="KW-1185">Reference proteome</keyword>
<dbReference type="InterPro" id="IPR010982">
    <property type="entry name" value="Lambda_DNA-bd_dom_sf"/>
</dbReference>
<dbReference type="SUPFAM" id="SSF47413">
    <property type="entry name" value="lambda repressor-like DNA-binding domains"/>
    <property type="match status" value="1"/>
</dbReference>
<reference evidence="3" key="1">
    <citation type="submission" date="2016-11" db="EMBL/GenBank/DDBJ databases">
        <authorList>
            <person name="Varghese N."/>
            <person name="Submissions S."/>
        </authorList>
    </citation>
    <scope>NUCLEOTIDE SEQUENCE [LARGE SCALE GENOMIC DNA]</scope>
    <source>
        <strain evidence="3">DSM 26134</strain>
    </source>
</reference>
<dbReference type="PROSITE" id="PS50943">
    <property type="entry name" value="HTH_CROC1"/>
    <property type="match status" value="1"/>
</dbReference>
<protein>
    <submittedName>
        <fullName evidence="2">Helix-turn-helix</fullName>
    </submittedName>
</protein>
<organism evidence="2 3">
    <name type="scientific">Reichenbachiella agariperforans</name>
    <dbReference type="NCBI Taxonomy" id="156994"/>
    <lineage>
        <taxon>Bacteria</taxon>
        <taxon>Pseudomonadati</taxon>
        <taxon>Bacteroidota</taxon>
        <taxon>Cytophagia</taxon>
        <taxon>Cytophagales</taxon>
        <taxon>Reichenbachiellaceae</taxon>
        <taxon>Reichenbachiella</taxon>
    </lineage>
</organism>
<evidence type="ECO:0000313" key="3">
    <source>
        <dbReference type="Proteomes" id="UP000184474"/>
    </source>
</evidence>
<dbReference type="Gene3D" id="1.10.260.40">
    <property type="entry name" value="lambda repressor-like DNA-binding domains"/>
    <property type="match status" value="1"/>
</dbReference>
<dbReference type="SMART" id="SM00530">
    <property type="entry name" value="HTH_XRE"/>
    <property type="match status" value="1"/>
</dbReference>
<proteinExistence type="predicted"/>
<dbReference type="RefSeq" id="WP_073124771.1">
    <property type="nucleotide sequence ID" value="NZ_FRAA01000009.1"/>
</dbReference>
<dbReference type="STRING" id="156994.SAMN04488028_1093"/>
<gene>
    <name evidence="2" type="ORF">SAMN04488028_1093</name>
</gene>
<sequence>METFGEYIRGLREEHRMPLRKLAAFLDIDQSTLSKIERNERHPVKEMVSILSEVFQLDCNQLTIRFLSDKITYELKDEELGIEALKVAEEQIKYLKTTKSNAHD</sequence>
<dbReference type="CDD" id="cd00093">
    <property type="entry name" value="HTH_XRE"/>
    <property type="match status" value="1"/>
</dbReference>